<evidence type="ECO:0000313" key="7">
    <source>
        <dbReference type="EMBL" id="TSB02032.1"/>
    </source>
</evidence>
<evidence type="ECO:0000313" key="8">
    <source>
        <dbReference type="Proteomes" id="UP000320160"/>
    </source>
</evidence>
<organism evidence="7 8">
    <name type="scientific">Sphingorhabdus contaminans</name>
    <dbReference type="NCBI Taxonomy" id="1343899"/>
    <lineage>
        <taxon>Bacteria</taxon>
        <taxon>Pseudomonadati</taxon>
        <taxon>Pseudomonadota</taxon>
        <taxon>Alphaproteobacteria</taxon>
        <taxon>Sphingomonadales</taxon>
        <taxon>Sphingomonadaceae</taxon>
        <taxon>Sphingorhabdus</taxon>
    </lineage>
</organism>
<dbReference type="GO" id="GO:0016874">
    <property type="term" value="F:ligase activity"/>
    <property type="evidence" value="ECO:0007669"/>
    <property type="project" value="UniProtKB-KW"/>
</dbReference>
<dbReference type="EMBL" id="VKKU01000002">
    <property type="protein sequence ID" value="TSB02032.1"/>
    <property type="molecule type" value="Genomic_DNA"/>
</dbReference>
<gene>
    <name evidence="7" type="ORF">FOM92_12905</name>
</gene>
<dbReference type="InterPro" id="IPR051533">
    <property type="entry name" value="WaaL-like"/>
</dbReference>
<accession>A0A553WBK1</accession>
<reference evidence="7 8" key="1">
    <citation type="submission" date="2019-07" db="EMBL/GenBank/DDBJ databases">
        <authorList>
            <person name="Park M."/>
        </authorList>
    </citation>
    <scope>NUCLEOTIDE SEQUENCE [LARGE SCALE GENOMIC DNA]</scope>
    <source>
        <strain evidence="7 8">KCTC32445</strain>
    </source>
</reference>
<dbReference type="RefSeq" id="WP_143777252.1">
    <property type="nucleotide sequence ID" value="NZ_VKKU01000002.1"/>
</dbReference>
<keyword evidence="2 5" id="KW-0812">Transmembrane</keyword>
<feature type="transmembrane region" description="Helical" evidence="5">
    <location>
        <begin position="213"/>
        <end position="229"/>
    </location>
</feature>
<dbReference type="OrthoDB" id="7593034at2"/>
<dbReference type="InterPro" id="IPR007016">
    <property type="entry name" value="O-antigen_ligase-rel_domated"/>
</dbReference>
<comment type="caution">
    <text evidence="7">The sequence shown here is derived from an EMBL/GenBank/DDBJ whole genome shotgun (WGS) entry which is preliminary data.</text>
</comment>
<sequence>MGLFVESFFSKDIKAVLSQPWFVAVLLITMAPGLHAIATWDLDGRLSSTAYAVRHYSYMVVLVEILVIWLALRNDLSFSNTFWELPKRVRTLLALWLTFSLIALFSTMSGLSNALFTLVRYLTHGFFLVSLVHLLSKSNRFDIQISLKVLSAGAVVYVVLLAIFCILVPNPQDFPWVRRVPSATNIRQIGNNVGLLAIAPVALLMASKRRSCVGPTIAFVIILSFATWTGSRATLLGLFFGIACGLVIVRHFTTLRNMASAAVAAVMSILISVAMPVPDPTFGLFRLVKASGEQDDPSSGRWELWAQTWEQITQSPWIGHGAGRYRDDMNLHFGTTWNHPHNFILQYLYDWGFVGGSIALILLAILGVAILRRTKADPLSRFIAITAYCAICATAMIDSPLFHPLPIMIALTLIAPVFAIAKESL</sequence>
<evidence type="ECO:0000259" key="6">
    <source>
        <dbReference type="Pfam" id="PF04932"/>
    </source>
</evidence>
<evidence type="ECO:0000256" key="5">
    <source>
        <dbReference type="SAM" id="Phobius"/>
    </source>
</evidence>
<feature type="transmembrane region" description="Helical" evidence="5">
    <location>
        <begin position="378"/>
        <end position="397"/>
    </location>
</feature>
<feature type="transmembrane region" description="Helical" evidence="5">
    <location>
        <begin position="21"/>
        <end position="40"/>
    </location>
</feature>
<feature type="transmembrane region" description="Helical" evidence="5">
    <location>
        <begin position="118"/>
        <end position="135"/>
    </location>
</feature>
<evidence type="ECO:0000256" key="4">
    <source>
        <dbReference type="ARBA" id="ARBA00023136"/>
    </source>
</evidence>
<feature type="transmembrane region" description="Helical" evidence="5">
    <location>
        <begin position="189"/>
        <end position="206"/>
    </location>
</feature>
<feature type="transmembrane region" description="Helical" evidence="5">
    <location>
        <begin position="351"/>
        <end position="371"/>
    </location>
</feature>
<keyword evidence="8" id="KW-1185">Reference proteome</keyword>
<dbReference type="Proteomes" id="UP000320160">
    <property type="component" value="Unassembled WGS sequence"/>
</dbReference>
<evidence type="ECO:0000256" key="1">
    <source>
        <dbReference type="ARBA" id="ARBA00004141"/>
    </source>
</evidence>
<keyword evidence="3 5" id="KW-1133">Transmembrane helix</keyword>
<keyword evidence="4 5" id="KW-0472">Membrane</keyword>
<feature type="transmembrane region" description="Helical" evidence="5">
    <location>
        <begin position="403"/>
        <end position="421"/>
    </location>
</feature>
<name>A0A553WBK1_9SPHN</name>
<feature type="transmembrane region" description="Helical" evidence="5">
    <location>
        <begin position="235"/>
        <end position="252"/>
    </location>
</feature>
<dbReference type="Pfam" id="PF04932">
    <property type="entry name" value="Wzy_C"/>
    <property type="match status" value="1"/>
</dbReference>
<keyword evidence="7" id="KW-0436">Ligase</keyword>
<dbReference type="PANTHER" id="PTHR37422">
    <property type="entry name" value="TEICHURONIC ACID BIOSYNTHESIS PROTEIN TUAE"/>
    <property type="match status" value="1"/>
</dbReference>
<proteinExistence type="predicted"/>
<evidence type="ECO:0000256" key="2">
    <source>
        <dbReference type="ARBA" id="ARBA00022692"/>
    </source>
</evidence>
<feature type="transmembrane region" description="Helical" evidence="5">
    <location>
        <begin position="147"/>
        <end position="169"/>
    </location>
</feature>
<dbReference type="PANTHER" id="PTHR37422:SF13">
    <property type="entry name" value="LIPOPOLYSACCHARIDE BIOSYNTHESIS PROTEIN PA4999-RELATED"/>
    <property type="match status" value="1"/>
</dbReference>
<evidence type="ECO:0000256" key="3">
    <source>
        <dbReference type="ARBA" id="ARBA00022989"/>
    </source>
</evidence>
<comment type="subcellular location">
    <subcellularLocation>
        <location evidence="1">Membrane</location>
        <topology evidence="1">Multi-pass membrane protein</topology>
    </subcellularLocation>
</comment>
<dbReference type="GO" id="GO:0016020">
    <property type="term" value="C:membrane"/>
    <property type="evidence" value="ECO:0007669"/>
    <property type="project" value="UniProtKB-SubCell"/>
</dbReference>
<dbReference type="AlphaFoldDB" id="A0A553WBK1"/>
<feature type="transmembrane region" description="Helical" evidence="5">
    <location>
        <begin position="55"/>
        <end position="72"/>
    </location>
</feature>
<feature type="domain" description="O-antigen ligase-related" evidence="6">
    <location>
        <begin position="217"/>
        <end position="358"/>
    </location>
</feature>
<protein>
    <submittedName>
        <fullName evidence="7">O-antigen ligase family protein</fullName>
    </submittedName>
</protein>
<feature type="transmembrane region" description="Helical" evidence="5">
    <location>
        <begin position="93"/>
        <end position="112"/>
    </location>
</feature>
<feature type="transmembrane region" description="Helical" evidence="5">
    <location>
        <begin position="259"/>
        <end position="277"/>
    </location>
</feature>